<keyword evidence="1" id="KW-1133">Transmembrane helix</keyword>
<organism evidence="3 4">
    <name type="scientific">Hallella faecis</name>
    <dbReference type="NCBI Taxonomy" id="2841596"/>
    <lineage>
        <taxon>Bacteria</taxon>
        <taxon>Pseudomonadati</taxon>
        <taxon>Bacteroidota</taxon>
        <taxon>Bacteroidia</taxon>
        <taxon>Bacteroidales</taxon>
        <taxon>Prevotellaceae</taxon>
        <taxon>Hallella</taxon>
    </lineage>
</organism>
<dbReference type="CDD" id="cd00077">
    <property type="entry name" value="HDc"/>
    <property type="match status" value="1"/>
</dbReference>
<keyword evidence="4" id="KW-1185">Reference proteome</keyword>
<comment type="caution">
    <text evidence="3">The sequence shown here is derived from an EMBL/GenBank/DDBJ whole genome shotgun (WGS) entry which is preliminary data.</text>
</comment>
<evidence type="ECO:0000313" key="3">
    <source>
        <dbReference type="EMBL" id="MEQ2487288.1"/>
    </source>
</evidence>
<accession>A0ABV1FSA3</accession>
<protein>
    <submittedName>
        <fullName evidence="3">HDIG domain-containing metalloprotein</fullName>
    </submittedName>
</protein>
<feature type="transmembrane region" description="Helical" evidence="1">
    <location>
        <begin position="324"/>
        <end position="342"/>
    </location>
</feature>
<sequence length="688" mass="78875">MKYFDFYKNTSYIWRRALTRVGLVLVTVVLIVWFLPRREGSQYVYDVDEPWRYGDMIAQYDFPIYKTEETLAMEKDSVLKLFVPYFDYDKKVEARVMEKFDQDFAGGLPGLPAEFTAVVRNRLHRLYQTGIMETPLFNSVHRDTTSMVRVVVGKNVEQMIVEDFYSTMSAYEQLLSDESLSADRQALQRLNLINYIEPNLVYDKARSETAKNDLLGTIPPANGMVKAGQKIIGTGEIVTEERYRELVSLEKEMNRRGSSMEQVDLNFIGNALYVLSFVIIFTIYLTLFRNDYFNKPRNILMLYALVTIFPIMVSLMMQHSYFSFSVYVLPFAFTPIFVRVFQDSRTAFITHMVMVFICAAALRYQFDFIVIQMLSGLVAIYSLREMSSRAQVFKTALMVFIATCFTYFTLRLMQSGTTFNLDASMYSHFMINGVLLLLAYPLMYVVEKAFGFTSNVTLIELSNTNGVLLRRLSEEAPGTFQHSITVSNLAAEIANRIGANSTLVRTGALYHDIGKMKNPAFFTENQQGGVNPYDNLADKESAQIIVEHVVNGVKLAEENNLPVIIRDFILTHHGHGMAKYFYIKYQNEHPDEIVDKEPFTYPGPNPYTREQAILMMADSCEAASHSLKDYSDESITKLVNQIIDGQVDAGFFTEAAITFRDISEAKTVLIDRLKAIYHTRIKYPKLNR</sequence>
<reference evidence="3 4" key="1">
    <citation type="submission" date="2024-04" db="EMBL/GenBank/DDBJ databases">
        <title>Human intestinal bacterial collection.</title>
        <authorList>
            <person name="Pauvert C."/>
            <person name="Hitch T.C.A."/>
            <person name="Clavel T."/>
        </authorList>
    </citation>
    <scope>NUCLEOTIDE SEQUENCE [LARGE SCALE GENOMIC DNA]</scope>
    <source>
        <strain evidence="3 4">CLA-AA-H145</strain>
    </source>
</reference>
<evidence type="ECO:0000313" key="4">
    <source>
        <dbReference type="Proteomes" id="UP001487296"/>
    </source>
</evidence>
<dbReference type="InterPro" id="IPR011624">
    <property type="entry name" value="Metal-dep_PHydrolase_7TM_extra"/>
</dbReference>
<gene>
    <name evidence="3" type="ORF">AAAT34_09565</name>
</gene>
<feature type="transmembrane region" description="Helical" evidence="1">
    <location>
        <begin position="425"/>
        <end position="446"/>
    </location>
</feature>
<keyword evidence="1" id="KW-0812">Transmembrane</keyword>
<dbReference type="PANTHER" id="PTHR36442">
    <property type="entry name" value="CYCLIC-DI-AMP PHOSPHODIESTERASE PGPH"/>
    <property type="match status" value="1"/>
</dbReference>
<dbReference type="PROSITE" id="PS51831">
    <property type="entry name" value="HD"/>
    <property type="match status" value="1"/>
</dbReference>
<dbReference type="PANTHER" id="PTHR36442:SF1">
    <property type="entry name" value="CYCLIC-DI-AMP PHOSPHODIESTERASE PGPH"/>
    <property type="match status" value="1"/>
</dbReference>
<feature type="transmembrane region" description="Helical" evidence="1">
    <location>
        <begin position="265"/>
        <end position="287"/>
    </location>
</feature>
<dbReference type="Gene3D" id="1.10.3210.10">
    <property type="entry name" value="Hypothetical protein af1432"/>
    <property type="match status" value="1"/>
</dbReference>
<dbReference type="EMBL" id="JBBNFP010000039">
    <property type="protein sequence ID" value="MEQ2487288.1"/>
    <property type="molecule type" value="Genomic_DNA"/>
</dbReference>
<dbReference type="InterPro" id="IPR006674">
    <property type="entry name" value="HD_domain"/>
</dbReference>
<dbReference type="Pfam" id="PF01966">
    <property type="entry name" value="HD"/>
    <property type="match status" value="1"/>
</dbReference>
<dbReference type="InterPro" id="IPR006675">
    <property type="entry name" value="HDIG_dom"/>
</dbReference>
<dbReference type="SUPFAM" id="SSF109604">
    <property type="entry name" value="HD-domain/PDEase-like"/>
    <property type="match status" value="1"/>
</dbReference>
<dbReference type="Proteomes" id="UP001487296">
    <property type="component" value="Unassembled WGS sequence"/>
</dbReference>
<dbReference type="RefSeq" id="WP_215760367.1">
    <property type="nucleotide sequence ID" value="NZ_JAHKBE010000041.1"/>
</dbReference>
<evidence type="ECO:0000259" key="2">
    <source>
        <dbReference type="PROSITE" id="PS51831"/>
    </source>
</evidence>
<dbReference type="NCBIfam" id="TIGR00277">
    <property type="entry name" value="HDIG"/>
    <property type="match status" value="1"/>
</dbReference>
<feature type="transmembrane region" description="Helical" evidence="1">
    <location>
        <begin position="392"/>
        <end position="413"/>
    </location>
</feature>
<dbReference type="InterPro" id="IPR003607">
    <property type="entry name" value="HD/PDEase_dom"/>
</dbReference>
<feature type="transmembrane region" description="Helical" evidence="1">
    <location>
        <begin position="12"/>
        <end position="35"/>
    </location>
</feature>
<dbReference type="Pfam" id="PF07697">
    <property type="entry name" value="7TMR-HDED"/>
    <property type="match status" value="1"/>
</dbReference>
<keyword evidence="1" id="KW-0472">Membrane</keyword>
<evidence type="ECO:0000256" key="1">
    <source>
        <dbReference type="SAM" id="Phobius"/>
    </source>
</evidence>
<dbReference type="SMART" id="SM00471">
    <property type="entry name" value="HDc"/>
    <property type="match status" value="1"/>
</dbReference>
<feature type="domain" description="HD" evidence="2">
    <location>
        <begin position="479"/>
        <end position="623"/>
    </location>
</feature>
<dbReference type="InterPro" id="IPR052722">
    <property type="entry name" value="PgpH_phosphodiesterase"/>
</dbReference>
<name>A0ABV1FSA3_9BACT</name>
<feature type="transmembrane region" description="Helical" evidence="1">
    <location>
        <begin position="348"/>
        <end position="371"/>
    </location>
</feature>
<proteinExistence type="predicted"/>
<feature type="transmembrane region" description="Helical" evidence="1">
    <location>
        <begin position="299"/>
        <end position="317"/>
    </location>
</feature>
<dbReference type="InterPro" id="IPR011621">
    <property type="entry name" value="Metal-dep_PHydrolase_7TM_intra"/>
</dbReference>
<dbReference type="Pfam" id="PF07698">
    <property type="entry name" value="7TM-7TMR_HD"/>
    <property type="match status" value="1"/>
</dbReference>